<reference evidence="1 2" key="1">
    <citation type="submission" date="2011-06" db="EMBL/GenBank/DDBJ databases">
        <title>The Genome Sequence of Fusarium oxysporum FOSC 3-a.</title>
        <authorList>
            <consortium name="The Broad Institute Genome Sequencing Platform"/>
            <person name="Ma L.-J."/>
            <person name="Gale L.R."/>
            <person name="Schwartz D.C."/>
            <person name="Zhou S."/>
            <person name="Corby-Kistler H."/>
            <person name="Young S.K."/>
            <person name="Zeng Q."/>
            <person name="Gargeya S."/>
            <person name="Fitzgerald M."/>
            <person name="Haas B."/>
            <person name="Abouelleil A."/>
            <person name="Alvarado L."/>
            <person name="Arachchi H.M."/>
            <person name="Berlin A."/>
            <person name="Brown A."/>
            <person name="Chapman S.B."/>
            <person name="Chen Z."/>
            <person name="Dunbar C."/>
            <person name="Freedman E."/>
            <person name="Gearin G."/>
            <person name="Gellesch M."/>
            <person name="Goldberg J."/>
            <person name="Griggs A."/>
            <person name="Gujja S."/>
            <person name="Heiman D."/>
            <person name="Howarth C."/>
            <person name="Larson L."/>
            <person name="Lui A."/>
            <person name="MacDonald P.J.P."/>
            <person name="Mehta T."/>
            <person name="Montmayeur A."/>
            <person name="Murphy C."/>
            <person name="Neiman D."/>
            <person name="Pearson M."/>
            <person name="Priest M."/>
            <person name="Roberts A."/>
            <person name="Saif S."/>
            <person name="Shea T."/>
            <person name="Shenoy N."/>
            <person name="Sisk P."/>
            <person name="Stolte C."/>
            <person name="Sykes S."/>
            <person name="Wortman J."/>
            <person name="Nusbaum C."/>
            <person name="Birren B."/>
        </authorList>
    </citation>
    <scope>NUCLEOTIDE SEQUENCE [LARGE SCALE GENOMIC DNA]</scope>
    <source>
        <strain evidence="2">FOSC 3-a</strain>
    </source>
</reference>
<sequence length="35" mass="3883">MYSEVSEPWQHNGLVTEVLSEGCREDGGVRNTVGF</sequence>
<gene>
    <name evidence="1" type="ORF">FOYG_09922</name>
</gene>
<evidence type="ECO:0000313" key="2">
    <source>
        <dbReference type="Proteomes" id="UP000030753"/>
    </source>
</evidence>
<dbReference type="AlphaFoldDB" id="W9I262"/>
<dbReference type="HOGENOM" id="CLU_3368502_0_0_1"/>
<proteinExistence type="predicted"/>
<dbReference type="EMBL" id="JH717844">
    <property type="protein sequence ID" value="EWY88913.1"/>
    <property type="molecule type" value="Genomic_DNA"/>
</dbReference>
<evidence type="ECO:0000313" key="1">
    <source>
        <dbReference type="EMBL" id="EWY88913.1"/>
    </source>
</evidence>
<dbReference type="Proteomes" id="UP000030753">
    <property type="component" value="Unassembled WGS sequence"/>
</dbReference>
<accession>W9I262</accession>
<protein>
    <submittedName>
        <fullName evidence="1">Uncharacterized protein</fullName>
    </submittedName>
</protein>
<organism evidence="1 2">
    <name type="scientific">Fusarium oxysporum NRRL 32931</name>
    <dbReference type="NCBI Taxonomy" id="660029"/>
    <lineage>
        <taxon>Eukaryota</taxon>
        <taxon>Fungi</taxon>
        <taxon>Dikarya</taxon>
        <taxon>Ascomycota</taxon>
        <taxon>Pezizomycotina</taxon>
        <taxon>Sordariomycetes</taxon>
        <taxon>Hypocreomycetidae</taxon>
        <taxon>Hypocreales</taxon>
        <taxon>Nectriaceae</taxon>
        <taxon>Fusarium</taxon>
        <taxon>Fusarium oxysporum species complex</taxon>
    </lineage>
</organism>
<name>W9I262_FUSOX</name>